<keyword evidence="3" id="KW-0464">Manganese</keyword>
<reference evidence="6 7" key="1">
    <citation type="submission" date="2023-06" db="EMBL/GenBank/DDBJ databases">
        <title>Identification and characterization of horizontal gene transfer across gut microbiota members of farm animals based on homology search.</title>
        <authorList>
            <person name="Schwarzerova J."/>
            <person name="Nykrynova M."/>
            <person name="Jureckova K."/>
            <person name="Cejkova D."/>
            <person name="Rychlik I."/>
        </authorList>
    </citation>
    <scope>NUCLEOTIDE SEQUENCE [LARGE SCALE GENOMIC DNA]</scope>
    <source>
        <strain evidence="6 7">105_WCHN</strain>
    </source>
</reference>
<dbReference type="InterPro" id="IPR017850">
    <property type="entry name" value="Alkaline_phosphatase_core_sf"/>
</dbReference>
<evidence type="ECO:0000256" key="3">
    <source>
        <dbReference type="ARBA" id="ARBA00023211"/>
    </source>
</evidence>
<dbReference type="SUPFAM" id="SSF53649">
    <property type="entry name" value="Alkaline phosphatase-like"/>
    <property type="match status" value="1"/>
</dbReference>
<comment type="caution">
    <text evidence="6">The sequence shown here is derived from an EMBL/GenBank/DDBJ whole genome shotgun (WGS) entry which is preliminary data.</text>
</comment>
<gene>
    <name evidence="6" type="ORF">QUW46_06100</name>
</gene>
<dbReference type="SUPFAM" id="SSF143856">
    <property type="entry name" value="DeoB insert domain-like"/>
    <property type="match status" value="1"/>
</dbReference>
<protein>
    <submittedName>
        <fullName evidence="6">Phosphopentomutase</fullName>
    </submittedName>
</protein>
<evidence type="ECO:0000313" key="7">
    <source>
        <dbReference type="Proteomes" id="UP001529423"/>
    </source>
</evidence>
<dbReference type="EMBL" id="JAUDEO010000031">
    <property type="protein sequence ID" value="MDM8334141.1"/>
    <property type="molecule type" value="Genomic_DNA"/>
</dbReference>
<dbReference type="InterPro" id="IPR006124">
    <property type="entry name" value="Metalloenzyme"/>
</dbReference>
<reference evidence="7" key="2">
    <citation type="submission" date="2023-06" db="EMBL/GenBank/DDBJ databases">
        <title>Identification and characterization of horizontal gene transfer across gut microbiota members of farm animals based on homology search.</title>
        <authorList>
            <person name="Zeman M."/>
            <person name="Kubasova T."/>
            <person name="Jahodarova E."/>
            <person name="Nykrynova M."/>
            <person name="Rychlik I."/>
        </authorList>
    </citation>
    <scope>NUCLEOTIDE SEQUENCE [LARGE SCALE GENOMIC DNA]</scope>
    <source>
        <strain evidence="7">105_WCHN</strain>
    </source>
</reference>
<dbReference type="RefSeq" id="WP_289560447.1">
    <property type="nucleotide sequence ID" value="NZ_JAUDEO010000031.1"/>
</dbReference>
<dbReference type="Proteomes" id="UP001529423">
    <property type="component" value="Unassembled WGS sequence"/>
</dbReference>
<evidence type="ECO:0000256" key="1">
    <source>
        <dbReference type="ARBA" id="ARBA00010373"/>
    </source>
</evidence>
<name>A0ABT7VN16_9LACO</name>
<dbReference type="InterPro" id="IPR024052">
    <property type="entry name" value="Phosphopentomutase_DeoB_cap_sf"/>
</dbReference>
<feature type="domain" description="Metalloenzyme" evidence="5">
    <location>
        <begin position="251"/>
        <end position="364"/>
    </location>
</feature>
<keyword evidence="2" id="KW-0479">Metal-binding</keyword>
<organism evidence="6 7">
    <name type="scientific">Limosilactobacillus panis</name>
    <dbReference type="NCBI Taxonomy" id="47493"/>
    <lineage>
        <taxon>Bacteria</taxon>
        <taxon>Bacillati</taxon>
        <taxon>Bacillota</taxon>
        <taxon>Bacilli</taxon>
        <taxon>Lactobacillales</taxon>
        <taxon>Lactobacillaceae</taxon>
        <taxon>Limosilactobacillus</taxon>
    </lineage>
</organism>
<dbReference type="PANTHER" id="PTHR21110">
    <property type="entry name" value="PHOSPHOPENTOMUTASE"/>
    <property type="match status" value="1"/>
</dbReference>
<evidence type="ECO:0000256" key="4">
    <source>
        <dbReference type="ARBA" id="ARBA00023235"/>
    </source>
</evidence>
<evidence type="ECO:0000256" key="2">
    <source>
        <dbReference type="ARBA" id="ARBA00022723"/>
    </source>
</evidence>
<dbReference type="PANTHER" id="PTHR21110:SF0">
    <property type="entry name" value="PHOSPHOPENTOMUTASE"/>
    <property type="match status" value="1"/>
</dbReference>
<evidence type="ECO:0000259" key="5">
    <source>
        <dbReference type="Pfam" id="PF01676"/>
    </source>
</evidence>
<dbReference type="Pfam" id="PF01676">
    <property type="entry name" value="Metalloenzyme"/>
    <property type="match status" value="1"/>
</dbReference>
<reference evidence="6 7" key="3">
    <citation type="submission" date="2023-06" db="EMBL/GenBank/DDBJ databases">
        <authorList>
            <person name="Zeman M."/>
            <person name="Kubasova T."/>
            <person name="Jahodarova E."/>
            <person name="Nykrynova M."/>
            <person name="Rychlik I."/>
        </authorList>
    </citation>
    <scope>NUCLEOTIDE SEQUENCE [LARGE SCALE GENOMIC DNA]</scope>
    <source>
        <strain evidence="6 7">105_WCHN</strain>
    </source>
</reference>
<comment type="similarity">
    <text evidence="1">Belongs to the phosphopentomutase family.</text>
</comment>
<proteinExistence type="inferred from homology"/>
<keyword evidence="7" id="KW-1185">Reference proteome</keyword>
<dbReference type="InterPro" id="IPR010045">
    <property type="entry name" value="DeoB"/>
</dbReference>
<evidence type="ECO:0000313" key="6">
    <source>
        <dbReference type="EMBL" id="MDM8334141.1"/>
    </source>
</evidence>
<sequence>MTVKFDRVVVVVIDGLGIGSAPDAAHFADQGADTLGRLVSHFRARLQLPTLTGLGLGELHPLFGPAVPVNDHVYYGQARPAAIGKTPLETGWELLGVPTTEEFTALPQGLSPTLLAAITRYAKRPLIGNQPATPRSVLTRWGGEQVATGGVIVFTSGGSDLWLTAHESTVPVAELRRLGHFTRQLLDQQPGVNLARVVAVPFRDDPLQGYAYRSAAGAELTMAVPGTTLLDQLQSHRIPVRALAGGRETFAKLGPQLARQRAGVWLTHLRTVDQAGARRNPEQMGQCLAAVDQALGELLPVVSGHDLLVITAGHGNDPDFPGRQVTREWVPVLAYSPALVGGRLADRTSLADVTALILENYGLSSSGAGVSFLNLLK</sequence>
<keyword evidence="4" id="KW-0413">Isomerase</keyword>
<accession>A0ABT7VN16</accession>
<dbReference type="Gene3D" id="3.30.70.1250">
    <property type="entry name" value="Phosphopentomutase"/>
    <property type="match status" value="1"/>
</dbReference>
<dbReference type="Gene3D" id="3.40.720.10">
    <property type="entry name" value="Alkaline Phosphatase, subunit A"/>
    <property type="match status" value="1"/>
</dbReference>